<dbReference type="PANTHER" id="PTHR12661:SF5">
    <property type="entry name" value="SUPPRESSOR OF SWI4 1 HOMOLOG"/>
    <property type="match status" value="1"/>
</dbReference>
<feature type="compositionally biased region" description="Basic and acidic residues" evidence="1">
    <location>
        <begin position="299"/>
        <end position="347"/>
    </location>
</feature>
<gene>
    <name evidence="3" type="ORF">MFLAVUS_000666</name>
</gene>
<dbReference type="EMBL" id="BAABUK010000002">
    <property type="protein sequence ID" value="GAA5807308.1"/>
    <property type="molecule type" value="Genomic_DNA"/>
</dbReference>
<organism evidence="3 4">
    <name type="scientific">Mucor flavus</name>
    <dbReference type="NCBI Taxonomy" id="439312"/>
    <lineage>
        <taxon>Eukaryota</taxon>
        <taxon>Fungi</taxon>
        <taxon>Fungi incertae sedis</taxon>
        <taxon>Mucoromycota</taxon>
        <taxon>Mucoromycotina</taxon>
        <taxon>Mucoromycetes</taxon>
        <taxon>Mucorales</taxon>
        <taxon>Mucorineae</taxon>
        <taxon>Mucoraceae</taxon>
        <taxon>Mucor</taxon>
    </lineage>
</organism>
<feature type="region of interest" description="Disordered" evidence="1">
    <location>
        <begin position="299"/>
        <end position="381"/>
    </location>
</feature>
<protein>
    <recommendedName>
        <fullName evidence="2">Brix domain-containing protein</fullName>
    </recommendedName>
</protein>
<reference evidence="3 4" key="1">
    <citation type="submission" date="2024-04" db="EMBL/GenBank/DDBJ databases">
        <title>genome sequences of Mucor flavus KT1a and Helicostylum pulchrum KT1b strains isolated from the surface of a dry-aged beef.</title>
        <authorList>
            <person name="Toyotome T."/>
            <person name="Hosono M."/>
            <person name="Torimaru M."/>
            <person name="Fukuda K."/>
            <person name="Mikami N."/>
        </authorList>
    </citation>
    <scope>NUCLEOTIDE SEQUENCE [LARGE SCALE GENOMIC DNA]</scope>
    <source>
        <strain evidence="3 4">KT1a</strain>
    </source>
</reference>
<dbReference type="Proteomes" id="UP001473302">
    <property type="component" value="Unassembled WGS sequence"/>
</dbReference>
<dbReference type="InterPro" id="IPR007109">
    <property type="entry name" value="Brix"/>
</dbReference>
<proteinExistence type="predicted"/>
<feature type="domain" description="Brix" evidence="2">
    <location>
        <begin position="23"/>
        <end position="285"/>
    </location>
</feature>
<dbReference type="Pfam" id="PF04427">
    <property type="entry name" value="Brix"/>
    <property type="match status" value="1"/>
</dbReference>
<name>A0ABP9YKB8_9FUNG</name>
<comment type="caution">
    <text evidence="3">The sequence shown here is derived from an EMBL/GenBank/DDBJ whole genome shotgun (WGS) entry which is preliminary data.</text>
</comment>
<dbReference type="InterPro" id="IPR045112">
    <property type="entry name" value="PPAN-like"/>
</dbReference>
<evidence type="ECO:0000256" key="1">
    <source>
        <dbReference type="SAM" id="MobiDB-lite"/>
    </source>
</evidence>
<accession>A0ABP9YKB8</accession>
<evidence type="ECO:0000313" key="3">
    <source>
        <dbReference type="EMBL" id="GAA5807308.1"/>
    </source>
</evidence>
<dbReference type="SMART" id="SM00879">
    <property type="entry name" value="Brix"/>
    <property type="match status" value="1"/>
</dbReference>
<dbReference type="PROSITE" id="PS50833">
    <property type="entry name" value="BRIX"/>
    <property type="match status" value="1"/>
</dbReference>
<keyword evidence="4" id="KW-1185">Reference proteome</keyword>
<dbReference type="PANTHER" id="PTHR12661">
    <property type="entry name" value="PETER PAN-RELATED"/>
    <property type="match status" value="1"/>
</dbReference>
<feature type="region of interest" description="Disordered" evidence="1">
    <location>
        <begin position="237"/>
        <end position="259"/>
    </location>
</feature>
<dbReference type="SUPFAM" id="SSF52954">
    <property type="entry name" value="Class II aaRS ABD-related"/>
    <property type="match status" value="1"/>
</dbReference>
<feature type="compositionally biased region" description="Acidic residues" evidence="1">
    <location>
        <begin position="348"/>
        <end position="381"/>
    </location>
</feature>
<evidence type="ECO:0000259" key="2">
    <source>
        <dbReference type="PROSITE" id="PS50833"/>
    </source>
</evidence>
<evidence type="ECO:0000313" key="4">
    <source>
        <dbReference type="Proteomes" id="UP001473302"/>
    </source>
</evidence>
<sequence length="381" mass="43837">MAKRKRKTRTHVAPTEEEMNKIPKSFVMRSGIVGSSVTALVRDVRRVLEPNTASHLRERRSNRLKDFVMVAGQLGVTHFLIFSRTEKNVNLRIARVPRGPTLTFRVVDYALAKDCLALQKHPKTSDTEYHKSPLLVLNNFQQSGKEFKVMTVMLQNMFPSVDVQTMQLSEARRVLLFNYNEDTGTIDMRHYSIGVKATGVSKSIKRVINTNLPNLGDYEDISDYVLKEAIISESDIEDGPESTVTLSQDYPGRNNRRNEQRAVRLHELGPRMTLELTKVENGMCGGEVLYHRYITKSQKDIAASERKRQKTLEEKATRREQQEQNVEKKKAEKESAKKKHTDEKEGSDKEEEEESDDDNEEEDDMQLNEEDSQEEESEDEE</sequence>